<protein>
    <recommendedName>
        <fullName evidence="4">HMG box domain-containing protein</fullName>
    </recommendedName>
</protein>
<feature type="compositionally biased region" description="Acidic residues" evidence="3">
    <location>
        <begin position="340"/>
        <end position="353"/>
    </location>
</feature>
<evidence type="ECO:0000313" key="5">
    <source>
        <dbReference type="EMBL" id="CAK9197604.1"/>
    </source>
</evidence>
<feature type="compositionally biased region" description="Basic residues" evidence="3">
    <location>
        <begin position="361"/>
        <end position="370"/>
    </location>
</feature>
<reference evidence="5" key="1">
    <citation type="submission" date="2024-02" db="EMBL/GenBank/DDBJ databases">
        <authorList>
            <consortium name="ELIXIR-Norway"/>
            <consortium name="Elixir Norway"/>
        </authorList>
    </citation>
    <scope>NUCLEOTIDE SEQUENCE</scope>
</reference>
<dbReference type="SUPFAM" id="SSF47113">
    <property type="entry name" value="Histone-fold"/>
    <property type="match status" value="1"/>
</dbReference>
<feature type="region of interest" description="Disordered" evidence="3">
    <location>
        <begin position="188"/>
        <end position="248"/>
    </location>
</feature>
<dbReference type="InterPro" id="IPR050342">
    <property type="entry name" value="HMGB"/>
</dbReference>
<dbReference type="Pfam" id="PF00505">
    <property type="entry name" value="HMG_box"/>
    <property type="match status" value="1"/>
</dbReference>
<dbReference type="PANTHER" id="PTHR48112">
    <property type="entry name" value="HIGH MOBILITY GROUP PROTEIN DSP1"/>
    <property type="match status" value="1"/>
</dbReference>
<dbReference type="PROSITE" id="PS50118">
    <property type="entry name" value="HMG_BOX_2"/>
    <property type="match status" value="1"/>
</dbReference>
<feature type="region of interest" description="Disordered" evidence="3">
    <location>
        <begin position="335"/>
        <end position="370"/>
    </location>
</feature>
<accession>A0ABP0TIN5</accession>
<evidence type="ECO:0000259" key="4">
    <source>
        <dbReference type="PROSITE" id="PS50118"/>
    </source>
</evidence>
<dbReference type="Proteomes" id="UP001497512">
    <property type="component" value="Chromosome 11"/>
</dbReference>
<organism evidence="5 6">
    <name type="scientific">Sphagnum troendelagicum</name>
    <dbReference type="NCBI Taxonomy" id="128251"/>
    <lineage>
        <taxon>Eukaryota</taxon>
        <taxon>Viridiplantae</taxon>
        <taxon>Streptophyta</taxon>
        <taxon>Embryophyta</taxon>
        <taxon>Bryophyta</taxon>
        <taxon>Sphagnophytina</taxon>
        <taxon>Sphagnopsida</taxon>
        <taxon>Sphagnales</taxon>
        <taxon>Sphagnaceae</taxon>
        <taxon>Sphagnum</taxon>
    </lineage>
</organism>
<evidence type="ECO:0000256" key="1">
    <source>
        <dbReference type="ARBA" id="ARBA00023125"/>
    </source>
</evidence>
<proteinExistence type="predicted"/>
<dbReference type="Gene3D" id="1.10.20.10">
    <property type="entry name" value="Histone, subunit A"/>
    <property type="match status" value="1"/>
</dbReference>
<evidence type="ECO:0000256" key="2">
    <source>
        <dbReference type="PROSITE-ProRule" id="PRU00267"/>
    </source>
</evidence>
<feature type="domain" description="HMG box" evidence="4">
    <location>
        <begin position="139"/>
        <end position="211"/>
    </location>
</feature>
<dbReference type="InterPro" id="IPR009072">
    <property type="entry name" value="Histone-fold"/>
</dbReference>
<dbReference type="Gene3D" id="1.10.30.10">
    <property type="entry name" value="High mobility group box domain"/>
    <property type="match status" value="1"/>
</dbReference>
<name>A0ABP0TIN5_9BRYO</name>
<evidence type="ECO:0000256" key="3">
    <source>
        <dbReference type="SAM" id="MobiDB-lite"/>
    </source>
</evidence>
<keyword evidence="6" id="KW-1185">Reference proteome</keyword>
<dbReference type="SUPFAM" id="SSF47095">
    <property type="entry name" value="HMG-box"/>
    <property type="match status" value="1"/>
</dbReference>
<dbReference type="InterPro" id="IPR009071">
    <property type="entry name" value="HMG_box_dom"/>
</dbReference>
<gene>
    <name evidence="5" type="ORF">CSSPTR1EN2_LOCUS4057</name>
</gene>
<keyword evidence="1 2" id="KW-0238">DNA-binding</keyword>
<dbReference type="Pfam" id="PF00808">
    <property type="entry name" value="CBFD_NFYB_HMF"/>
    <property type="match status" value="1"/>
</dbReference>
<dbReference type="CDD" id="cd22929">
    <property type="entry name" value="HFD_POLE4-like"/>
    <property type="match status" value="1"/>
</dbReference>
<dbReference type="CDD" id="cd00084">
    <property type="entry name" value="HMG-box_SF"/>
    <property type="match status" value="1"/>
</dbReference>
<evidence type="ECO:0000313" key="6">
    <source>
        <dbReference type="Proteomes" id="UP001497512"/>
    </source>
</evidence>
<dbReference type="InterPro" id="IPR003958">
    <property type="entry name" value="CBFA_NFYB_domain"/>
</dbReference>
<sequence>MHAEVEEGTDAGSRCFEKELEESPGMCGVASDVEVFEGIPPVKSHEESQIMDSFAADQEVVIVESAAKESNKKKRLALASNADGIQQNRTVVLEATDAQELQTVDSLEENQEAASEGDNARAVNGAVVSTDTKKSAPGNTKRLSSYFSFANENREAVKAELQVAGKPATASAVAKVLGERWRALTDAEKQAFSRQQDRSNKKSSCLLTTRRKPQQAKDMPVAQCEFSAGDGGDGSPDEGDGNLGAEEFTAPFPQSRVKRIIKLDPDIKLVASDGIALITQATALFLESLAAAVFSSMVQSKHKSVRGQHVILAAKSSRRFCDCVGNDIASLLNTSSQLGDESDGEVEADEDGNDGATLAQPHRKKAARKV</sequence>
<feature type="DNA-binding region" description="HMG box" evidence="2">
    <location>
        <begin position="139"/>
        <end position="211"/>
    </location>
</feature>
<feature type="compositionally biased region" description="Basic and acidic residues" evidence="3">
    <location>
        <begin position="188"/>
        <end position="200"/>
    </location>
</feature>
<dbReference type="InterPro" id="IPR036910">
    <property type="entry name" value="HMG_box_dom_sf"/>
</dbReference>
<keyword evidence="2" id="KW-0539">Nucleus</keyword>
<dbReference type="EMBL" id="OZ019903">
    <property type="protein sequence ID" value="CAK9197604.1"/>
    <property type="molecule type" value="Genomic_DNA"/>
</dbReference>
<feature type="region of interest" description="Disordered" evidence="3">
    <location>
        <begin position="107"/>
        <end position="141"/>
    </location>
</feature>